<sequence length="84" mass="9679">MKEPQYFPSEKMVADTLKYFSKLSHLTQSLQRPTFNSFEDLESDCSGISRGEETDLDRELCQESEELRVPDKTLSRNEITAIST</sequence>
<reference evidence="1" key="1">
    <citation type="journal article" date="2023" name="G3 (Bethesda)">
        <title>Whole genome assembly and annotation of the endangered Caribbean coral Acropora cervicornis.</title>
        <authorList>
            <person name="Selwyn J.D."/>
            <person name="Vollmer S.V."/>
        </authorList>
    </citation>
    <scope>NUCLEOTIDE SEQUENCE</scope>
    <source>
        <strain evidence="1">K2</strain>
    </source>
</reference>
<proteinExistence type="predicted"/>
<evidence type="ECO:0000313" key="2">
    <source>
        <dbReference type="Proteomes" id="UP001249851"/>
    </source>
</evidence>
<evidence type="ECO:0000313" key="1">
    <source>
        <dbReference type="EMBL" id="KAK2559921.1"/>
    </source>
</evidence>
<accession>A0AAD9V3J7</accession>
<keyword evidence="2" id="KW-1185">Reference proteome</keyword>
<dbReference type="Proteomes" id="UP001249851">
    <property type="component" value="Unassembled WGS sequence"/>
</dbReference>
<organism evidence="1 2">
    <name type="scientific">Acropora cervicornis</name>
    <name type="common">Staghorn coral</name>
    <dbReference type="NCBI Taxonomy" id="6130"/>
    <lineage>
        <taxon>Eukaryota</taxon>
        <taxon>Metazoa</taxon>
        <taxon>Cnidaria</taxon>
        <taxon>Anthozoa</taxon>
        <taxon>Hexacorallia</taxon>
        <taxon>Scleractinia</taxon>
        <taxon>Astrocoeniina</taxon>
        <taxon>Acroporidae</taxon>
        <taxon>Acropora</taxon>
    </lineage>
</organism>
<name>A0AAD9V3J7_ACRCE</name>
<dbReference type="EMBL" id="JARQWQ010000038">
    <property type="protein sequence ID" value="KAK2559921.1"/>
    <property type="molecule type" value="Genomic_DNA"/>
</dbReference>
<protein>
    <submittedName>
        <fullName evidence="1">Uncharacterized protein</fullName>
    </submittedName>
</protein>
<comment type="caution">
    <text evidence="1">The sequence shown here is derived from an EMBL/GenBank/DDBJ whole genome shotgun (WGS) entry which is preliminary data.</text>
</comment>
<dbReference type="AlphaFoldDB" id="A0AAD9V3J7"/>
<reference evidence="1" key="2">
    <citation type="journal article" date="2023" name="Science">
        <title>Genomic signatures of disease resistance in endangered staghorn corals.</title>
        <authorList>
            <person name="Vollmer S.V."/>
            <person name="Selwyn J.D."/>
            <person name="Despard B.A."/>
            <person name="Roesel C.L."/>
        </authorList>
    </citation>
    <scope>NUCLEOTIDE SEQUENCE</scope>
    <source>
        <strain evidence="1">K2</strain>
    </source>
</reference>
<gene>
    <name evidence="1" type="ORF">P5673_017497</name>
</gene>